<dbReference type="EMBL" id="JARGEI010000031">
    <property type="protein sequence ID" value="KAJ8704451.1"/>
    <property type="molecule type" value="Genomic_DNA"/>
</dbReference>
<comment type="caution">
    <text evidence="2">The sequence shown here is derived from an EMBL/GenBank/DDBJ whole genome shotgun (WGS) entry which is preliminary data.</text>
</comment>
<feature type="transmembrane region" description="Helical" evidence="1">
    <location>
        <begin position="108"/>
        <end position="129"/>
    </location>
</feature>
<gene>
    <name evidence="2" type="ORF">PYW07_011639</name>
</gene>
<name>A0AAD7Y6J4_MYTSE</name>
<organism evidence="2 3">
    <name type="scientific">Mythimna separata</name>
    <name type="common">Oriental armyworm</name>
    <name type="synonym">Pseudaletia separata</name>
    <dbReference type="NCBI Taxonomy" id="271217"/>
    <lineage>
        <taxon>Eukaryota</taxon>
        <taxon>Metazoa</taxon>
        <taxon>Ecdysozoa</taxon>
        <taxon>Arthropoda</taxon>
        <taxon>Hexapoda</taxon>
        <taxon>Insecta</taxon>
        <taxon>Pterygota</taxon>
        <taxon>Neoptera</taxon>
        <taxon>Endopterygota</taxon>
        <taxon>Lepidoptera</taxon>
        <taxon>Glossata</taxon>
        <taxon>Ditrysia</taxon>
        <taxon>Noctuoidea</taxon>
        <taxon>Noctuidae</taxon>
        <taxon>Noctuinae</taxon>
        <taxon>Hadenini</taxon>
        <taxon>Mythimna</taxon>
    </lineage>
</organism>
<keyword evidence="3" id="KW-1185">Reference proteome</keyword>
<keyword evidence="1" id="KW-0812">Transmembrane</keyword>
<accession>A0AAD7Y6J4</accession>
<feature type="transmembrane region" description="Helical" evidence="1">
    <location>
        <begin position="134"/>
        <end position="156"/>
    </location>
</feature>
<evidence type="ECO:0000256" key="1">
    <source>
        <dbReference type="SAM" id="Phobius"/>
    </source>
</evidence>
<reference evidence="2" key="1">
    <citation type="submission" date="2023-03" db="EMBL/GenBank/DDBJ databases">
        <title>Chromosome-level genomes of two armyworms, Mythimna separata and Mythimna loreyi, provide insights into the biosynthesis and reception of sex pheromones.</title>
        <authorList>
            <person name="Zhao H."/>
        </authorList>
    </citation>
    <scope>NUCLEOTIDE SEQUENCE</scope>
    <source>
        <strain evidence="2">BeijingLab</strain>
        <tissue evidence="2">Pupa</tissue>
    </source>
</reference>
<keyword evidence="1" id="KW-1133">Transmembrane helix</keyword>
<evidence type="ECO:0000313" key="2">
    <source>
        <dbReference type="EMBL" id="KAJ8704451.1"/>
    </source>
</evidence>
<sequence>MDLKEIIKWFIPCFHILLLKKVKMCGRLTFICLFLLFILRPSYGQGVDANSLVSDDINTKNVVNLSYLDNRNNQSDYFGGKMERNEERSLDTSVGRTFGRPMKKMMQALIPLVFQIGAASTWAVVAALVGIKTLLVTLVILKLLLVAGAAKVGALFASKTHGSSHGWEAPHQKEIHLHIHNGAHPEVHDEHGAISGWSRDGTPAATAPDNKNINLVINPYAAQAGPQTISTPYGNYVRVDPNALSSLSSIST</sequence>
<proteinExistence type="predicted"/>
<evidence type="ECO:0000313" key="3">
    <source>
        <dbReference type="Proteomes" id="UP001231518"/>
    </source>
</evidence>
<keyword evidence="1" id="KW-0472">Membrane</keyword>
<dbReference type="Proteomes" id="UP001231518">
    <property type="component" value="Chromosome 29"/>
</dbReference>
<dbReference type="AlphaFoldDB" id="A0AAD7Y6J4"/>
<protein>
    <submittedName>
        <fullName evidence="2">Uncharacterized protein</fullName>
    </submittedName>
</protein>